<evidence type="ECO:0000313" key="2">
    <source>
        <dbReference type="Proteomes" id="UP000002620"/>
    </source>
</evidence>
<dbReference type="eggNOG" id="COG1846">
    <property type="taxonomic scope" value="Bacteria"/>
</dbReference>
<dbReference type="AlphaFoldDB" id="C9RC72"/>
<keyword evidence="2" id="KW-1185">Reference proteome</keyword>
<dbReference type="Proteomes" id="UP000002620">
    <property type="component" value="Chromosome"/>
</dbReference>
<dbReference type="Gene3D" id="1.10.10.10">
    <property type="entry name" value="Winged helix-like DNA-binding domain superfamily/Winged helix DNA-binding domain"/>
    <property type="match status" value="1"/>
</dbReference>
<protein>
    <recommendedName>
        <fullName evidence="3">Helix-turn-helix domain-containing protein</fullName>
    </recommendedName>
</protein>
<gene>
    <name evidence="1" type="ordered locus">Adeg_0702</name>
</gene>
<dbReference type="InterPro" id="IPR036388">
    <property type="entry name" value="WH-like_DNA-bd_sf"/>
</dbReference>
<dbReference type="SUPFAM" id="SSF46785">
    <property type="entry name" value="Winged helix' DNA-binding domain"/>
    <property type="match status" value="1"/>
</dbReference>
<name>C9RC72_AMMDK</name>
<proteinExistence type="predicted"/>
<dbReference type="STRING" id="429009.Adeg_0702"/>
<organism evidence="1 2">
    <name type="scientific">Ammonifex degensii (strain DSM 10501 / KC4)</name>
    <dbReference type="NCBI Taxonomy" id="429009"/>
    <lineage>
        <taxon>Bacteria</taxon>
        <taxon>Bacillati</taxon>
        <taxon>Bacillota</taxon>
        <taxon>Clostridia</taxon>
        <taxon>Thermoanaerobacterales</taxon>
        <taxon>Thermoanaerobacteraceae</taxon>
        <taxon>Ammonifex</taxon>
    </lineage>
</organism>
<dbReference type="RefSeq" id="WP_015738727.1">
    <property type="nucleotide sequence ID" value="NC_013385.1"/>
</dbReference>
<dbReference type="InterPro" id="IPR036390">
    <property type="entry name" value="WH_DNA-bd_sf"/>
</dbReference>
<dbReference type="EMBL" id="CP001785">
    <property type="protein sequence ID" value="ACX51849.1"/>
    <property type="molecule type" value="Genomic_DNA"/>
</dbReference>
<dbReference type="Pfam" id="PF13730">
    <property type="entry name" value="HTH_36"/>
    <property type="match status" value="1"/>
</dbReference>
<reference evidence="1 2" key="1">
    <citation type="submission" date="2009-10" db="EMBL/GenBank/DDBJ databases">
        <title>Complete sequence of chromosome of Ammonifex degensii KC4.</title>
        <authorList>
            <consortium name="US DOE Joint Genome Institute"/>
            <person name="Kerfeld C."/>
            <person name="Goodner B."/>
            <person name="Huber H."/>
            <person name="Stetter K."/>
            <person name="Lucas S."/>
            <person name="Copeland A."/>
            <person name="Lapidus A."/>
            <person name="Glavina del Rio T."/>
            <person name="Dalin E."/>
            <person name="Tice H."/>
            <person name="Bruce D."/>
            <person name="Goodwin L."/>
            <person name="Pitluck S."/>
            <person name="Saunders E."/>
            <person name="Brettin T."/>
            <person name="Detter J.C."/>
            <person name="Han C."/>
            <person name="Larimer F."/>
            <person name="Land M."/>
            <person name="Hauser L."/>
            <person name="Kyrpides N."/>
            <person name="Ovchinnikova G."/>
            <person name="Richardson P."/>
        </authorList>
    </citation>
    <scope>NUCLEOTIDE SEQUENCE [LARGE SCALE GENOMIC DNA]</scope>
    <source>
        <strain evidence="2">DSM 10501 / KC4</strain>
    </source>
</reference>
<sequence>MTASGRDSASVVVTDVLEDGRQKDWFWDHNAVFESDLSPNAKLVRLFLARCAGGDRVACVPLKEISRGCGLCKPAVVDALKELEEKGWIARKRYAVKVGKRKVNAYVLLDPRAAS</sequence>
<evidence type="ECO:0000313" key="1">
    <source>
        <dbReference type="EMBL" id="ACX51849.1"/>
    </source>
</evidence>
<dbReference type="KEGG" id="adg:Adeg_0702"/>
<dbReference type="HOGENOM" id="CLU_2168579_0_0_9"/>
<accession>C9RC72</accession>
<evidence type="ECO:0008006" key="3">
    <source>
        <dbReference type="Google" id="ProtNLM"/>
    </source>
</evidence>